<comment type="caution">
    <text evidence="5">The sequence shown here is derived from an EMBL/GenBank/DDBJ whole genome shotgun (WGS) entry which is preliminary data.</text>
</comment>
<organism evidence="5 6">
    <name type="scientific">Candidatus Methylacidithermus pantelleriae</name>
    <dbReference type="NCBI Taxonomy" id="2744239"/>
    <lineage>
        <taxon>Bacteria</taxon>
        <taxon>Pseudomonadati</taxon>
        <taxon>Verrucomicrobiota</taxon>
        <taxon>Methylacidiphilae</taxon>
        <taxon>Methylacidiphilales</taxon>
        <taxon>Methylacidiphilaceae</taxon>
        <taxon>Candidatus Methylacidithermus</taxon>
    </lineage>
</organism>
<protein>
    <submittedName>
        <fullName evidence="5">Patatin</fullName>
    </submittedName>
</protein>
<sequence>MRHQGQSIFRILSLDGGGVWGVVLAMALGRLFGKDTPGHEILRVFDLAAGTSTGSLVLAGLLENMTPAKIQNLFLDERTRRNFFAPTQNLFYRLLSFLGFIPRYQEKGKARAIRELLPGLKTRILAEAAALVPRPNSKAPLHLLVIAFDYDRNVAAFFRSKVTRSPGWGSGGESDFSVAEVVDASTTAPVAYFDAPSQLYLEKRCMRFWDGAMGGYNNPVLAAVTEAIVLGANPQEIVALSLGTRRVALPPAPAGETRSPLFRNPTPSGLLQDARKAATVILDDPPDSATFLAHVLTGGSQGLWSETDSRIIRMCPMISPVLTPDGIWKPPGNLDEKEFSILAQMRMDELAPAHLQRMVNYASLWMEDLVPNQPVRMDYDKLECEIGYSSFHAAWDAWKKAISEPPAIFRGPSFS</sequence>
<feature type="short sequence motif" description="GXGXXG" evidence="2">
    <location>
        <begin position="16"/>
        <end position="21"/>
    </location>
</feature>
<dbReference type="PANTHER" id="PTHR24138:SF10">
    <property type="entry name" value="PHOSPHOLIPASE A2"/>
    <property type="match status" value="1"/>
</dbReference>
<dbReference type="InterPro" id="IPR047156">
    <property type="entry name" value="Teg/CotR/CapV-like"/>
</dbReference>
<accession>A0A8J2BMR8</accession>
<evidence type="ECO:0000256" key="3">
    <source>
        <dbReference type="SAM" id="Phobius"/>
    </source>
</evidence>
<keyword evidence="3" id="KW-1133">Transmembrane helix</keyword>
<dbReference type="EMBL" id="CAJNOB010000045">
    <property type="protein sequence ID" value="CAF0702743.1"/>
    <property type="molecule type" value="Genomic_DNA"/>
</dbReference>
<dbReference type="Pfam" id="PF01734">
    <property type="entry name" value="Patatin"/>
    <property type="match status" value="1"/>
</dbReference>
<evidence type="ECO:0000259" key="4">
    <source>
        <dbReference type="PROSITE" id="PS51635"/>
    </source>
</evidence>
<dbReference type="AlphaFoldDB" id="A0A8J2BMR8"/>
<dbReference type="Gene3D" id="3.40.1090.10">
    <property type="entry name" value="Cytosolic phospholipase A2 catalytic domain"/>
    <property type="match status" value="1"/>
</dbReference>
<dbReference type="GO" id="GO:0016787">
    <property type="term" value="F:hydrolase activity"/>
    <property type="evidence" value="ECO:0007669"/>
    <property type="project" value="UniProtKB-UniRule"/>
</dbReference>
<feature type="active site" description="Proton acceptor" evidence="2">
    <location>
        <position position="210"/>
    </location>
</feature>
<keyword evidence="2" id="KW-0378">Hydrolase</keyword>
<gene>
    <name evidence="5" type="ORF">MPNT_50176</name>
</gene>
<dbReference type="PROSITE" id="PS51635">
    <property type="entry name" value="PNPLA"/>
    <property type="match status" value="1"/>
</dbReference>
<keyword evidence="3" id="KW-0472">Membrane</keyword>
<feature type="active site" description="Nucleophile" evidence="2">
    <location>
        <position position="52"/>
    </location>
</feature>
<dbReference type="GO" id="GO:0016042">
    <property type="term" value="P:lipid catabolic process"/>
    <property type="evidence" value="ECO:0007669"/>
    <property type="project" value="UniProtKB-UniRule"/>
</dbReference>
<evidence type="ECO:0000256" key="2">
    <source>
        <dbReference type="PROSITE-ProRule" id="PRU01161"/>
    </source>
</evidence>
<evidence type="ECO:0000256" key="1">
    <source>
        <dbReference type="ARBA" id="ARBA00023098"/>
    </source>
</evidence>
<dbReference type="RefSeq" id="WP_174582370.1">
    <property type="nucleotide sequence ID" value="NZ_CAJNOB010000045.1"/>
</dbReference>
<keyword evidence="3" id="KW-0812">Transmembrane</keyword>
<keyword evidence="6" id="KW-1185">Reference proteome</keyword>
<dbReference type="PANTHER" id="PTHR24138">
    <property type="entry name" value="INTRACELLLAR PHOSPHOLIPASE A FAMILY"/>
    <property type="match status" value="1"/>
</dbReference>
<name>A0A8J2BMR8_9BACT</name>
<dbReference type="Proteomes" id="UP000663859">
    <property type="component" value="Unassembled WGS sequence"/>
</dbReference>
<feature type="transmembrane region" description="Helical" evidence="3">
    <location>
        <begin position="12"/>
        <end position="32"/>
    </location>
</feature>
<reference evidence="5" key="1">
    <citation type="submission" date="2021-02" db="EMBL/GenBank/DDBJ databases">
        <authorList>
            <person name="Cremers G."/>
            <person name="Picone N."/>
        </authorList>
    </citation>
    <scope>NUCLEOTIDE SEQUENCE</scope>
    <source>
        <strain evidence="5">PQ17</strain>
    </source>
</reference>
<dbReference type="InterPro" id="IPR016035">
    <property type="entry name" value="Acyl_Trfase/lysoPLipase"/>
</dbReference>
<dbReference type="InterPro" id="IPR002641">
    <property type="entry name" value="PNPLA_dom"/>
</dbReference>
<feature type="short sequence motif" description="GXSXG" evidence="2">
    <location>
        <begin position="50"/>
        <end position="54"/>
    </location>
</feature>
<keyword evidence="1 2" id="KW-0443">Lipid metabolism</keyword>
<evidence type="ECO:0000313" key="5">
    <source>
        <dbReference type="EMBL" id="CAF0702743.1"/>
    </source>
</evidence>
<evidence type="ECO:0000313" key="6">
    <source>
        <dbReference type="Proteomes" id="UP000663859"/>
    </source>
</evidence>
<keyword evidence="2" id="KW-0442">Lipid degradation</keyword>
<feature type="short sequence motif" description="DGA/G" evidence="2">
    <location>
        <begin position="210"/>
        <end position="212"/>
    </location>
</feature>
<dbReference type="SUPFAM" id="SSF52151">
    <property type="entry name" value="FabD/lysophospholipase-like"/>
    <property type="match status" value="1"/>
</dbReference>
<feature type="domain" description="PNPLA" evidence="4">
    <location>
        <begin position="12"/>
        <end position="224"/>
    </location>
</feature>
<proteinExistence type="predicted"/>